<dbReference type="NCBIfam" id="TIGR01730">
    <property type="entry name" value="RND_mfp"/>
    <property type="match status" value="1"/>
</dbReference>
<dbReference type="EMBL" id="CP016094">
    <property type="protein sequence ID" value="AOS43364.1"/>
    <property type="molecule type" value="Genomic_DNA"/>
</dbReference>
<feature type="transmembrane region" description="Helical" evidence="4">
    <location>
        <begin position="12"/>
        <end position="29"/>
    </location>
</feature>
<sequence length="390" mass="41594">MATPSKSKPTRWIPYILGAGLVVLIVIGLRPQPVTVETARVVTGPLRATVSEEGKTRIKQRYVVAAPVSGQLRRIAFKPGAEVEAGVTIVAVIDPLPASPLDERNRALAEARRDSTAAVLERSRTSQELARKELGRIEQMFNAGTISPQELESAKMRENIAARDVASAEGALKQVEAELAVTGTAGASASAPVEVRANATGRVLHVFQESARAVMQGTPLLEIGDPSDLEVIVEMLSRDGAAIAAGAPVALEQWGGPAALEGRVRLVEPAAFTKYSALGVEEQRVNVVVDITSPRETWRSLGDNFRVEARVITWESDRALKVPVSGIFRSGRDWAAFVVRGGAAKLVPVQAGKSSGAEIQVTEGLQEGDEVILYPGDRIKDGQRVKPAKV</sequence>
<dbReference type="STRING" id="1838286.Verru16b_00407"/>
<feature type="domain" description="YknX-like C-terminal permuted SH3-like" evidence="5">
    <location>
        <begin position="319"/>
        <end position="386"/>
    </location>
</feature>
<comment type="subcellular location">
    <subcellularLocation>
        <location evidence="1">Cell envelope</location>
    </subcellularLocation>
</comment>
<dbReference type="AlphaFoldDB" id="A0A1D8AR53"/>
<dbReference type="Gene3D" id="2.40.420.20">
    <property type="match status" value="1"/>
</dbReference>
<evidence type="ECO:0000256" key="2">
    <source>
        <dbReference type="ARBA" id="ARBA00009477"/>
    </source>
</evidence>
<dbReference type="OrthoDB" id="9791520at2"/>
<evidence type="ECO:0000313" key="6">
    <source>
        <dbReference type="EMBL" id="AOS43364.1"/>
    </source>
</evidence>
<dbReference type="PANTHER" id="PTHR32347:SF29">
    <property type="entry name" value="UPF0194 MEMBRANE PROTEIN YBHG"/>
    <property type="match status" value="1"/>
</dbReference>
<keyword evidence="3" id="KW-0175">Coiled coil</keyword>
<dbReference type="InterPro" id="IPR050465">
    <property type="entry name" value="UPF0194_transport"/>
</dbReference>
<evidence type="ECO:0000259" key="5">
    <source>
        <dbReference type="Pfam" id="PF25989"/>
    </source>
</evidence>
<comment type="similarity">
    <text evidence="2">Belongs to the membrane fusion protein (MFP) (TC 8.A.1) family.</text>
</comment>
<dbReference type="Proteomes" id="UP000095228">
    <property type="component" value="Chromosome"/>
</dbReference>
<keyword evidence="4" id="KW-1133">Transmembrane helix</keyword>
<accession>A0A1D8AR53</accession>
<dbReference type="KEGG" id="obg:Verru16b_00407"/>
<keyword evidence="4" id="KW-0472">Membrane</keyword>
<dbReference type="GO" id="GO:0030313">
    <property type="term" value="C:cell envelope"/>
    <property type="evidence" value="ECO:0007669"/>
    <property type="project" value="UniProtKB-SubCell"/>
</dbReference>
<keyword evidence="4" id="KW-0812">Transmembrane</keyword>
<proteinExistence type="inferred from homology"/>
<protein>
    <submittedName>
        <fullName evidence="6">Efflux system component YknX</fullName>
    </submittedName>
</protein>
<dbReference type="GO" id="GO:0016020">
    <property type="term" value="C:membrane"/>
    <property type="evidence" value="ECO:0007669"/>
    <property type="project" value="InterPro"/>
</dbReference>
<reference evidence="6 7" key="1">
    <citation type="submission" date="2016-06" db="EMBL/GenBank/DDBJ databases">
        <title>Three novel species with peptidoglycan cell walls form the new genus Lacunisphaera gen. nov. in the family Opitutaceae of the verrucomicrobial subdivision 4.</title>
        <authorList>
            <person name="Rast P."/>
            <person name="Gloeckner I."/>
            <person name="Jogler M."/>
            <person name="Boedeker C."/>
            <person name="Jeske O."/>
            <person name="Wiegand S."/>
            <person name="Reinhardt R."/>
            <person name="Schumann P."/>
            <person name="Rohde M."/>
            <person name="Spring S."/>
            <person name="Gloeckner F.O."/>
            <person name="Jogler C."/>
        </authorList>
    </citation>
    <scope>NUCLEOTIDE SEQUENCE [LARGE SCALE GENOMIC DNA]</scope>
    <source>
        <strain evidence="6 7">IG16b</strain>
    </source>
</reference>
<dbReference type="Gene3D" id="2.40.50.100">
    <property type="match status" value="1"/>
</dbReference>
<evidence type="ECO:0000256" key="4">
    <source>
        <dbReference type="SAM" id="Phobius"/>
    </source>
</evidence>
<evidence type="ECO:0000256" key="1">
    <source>
        <dbReference type="ARBA" id="ARBA00004196"/>
    </source>
</evidence>
<dbReference type="InterPro" id="IPR006143">
    <property type="entry name" value="RND_pump_MFP"/>
</dbReference>
<dbReference type="InterPro" id="IPR058637">
    <property type="entry name" value="YknX-like_C"/>
</dbReference>
<dbReference type="GO" id="GO:0022857">
    <property type="term" value="F:transmembrane transporter activity"/>
    <property type="evidence" value="ECO:0007669"/>
    <property type="project" value="InterPro"/>
</dbReference>
<dbReference type="SUPFAM" id="SSF111369">
    <property type="entry name" value="HlyD-like secretion proteins"/>
    <property type="match status" value="1"/>
</dbReference>
<gene>
    <name evidence="6" type="primary">yknX</name>
    <name evidence="6" type="ORF">Verru16b_00407</name>
</gene>
<dbReference type="RefSeq" id="WP_069960725.1">
    <property type="nucleotide sequence ID" value="NZ_CP016094.1"/>
</dbReference>
<dbReference type="PATRIC" id="fig|1838286.3.peg.414"/>
<dbReference type="Pfam" id="PF25989">
    <property type="entry name" value="YknX_C"/>
    <property type="match status" value="1"/>
</dbReference>
<organism evidence="6 7">
    <name type="scientific">Lacunisphaera limnophila</name>
    <dbReference type="NCBI Taxonomy" id="1838286"/>
    <lineage>
        <taxon>Bacteria</taxon>
        <taxon>Pseudomonadati</taxon>
        <taxon>Verrucomicrobiota</taxon>
        <taxon>Opitutia</taxon>
        <taxon>Opitutales</taxon>
        <taxon>Opitutaceae</taxon>
        <taxon>Lacunisphaera</taxon>
    </lineage>
</organism>
<evidence type="ECO:0000313" key="7">
    <source>
        <dbReference type="Proteomes" id="UP000095228"/>
    </source>
</evidence>
<keyword evidence="7" id="KW-1185">Reference proteome</keyword>
<name>A0A1D8AR53_9BACT</name>
<dbReference type="PANTHER" id="PTHR32347">
    <property type="entry name" value="EFFLUX SYSTEM COMPONENT YKNX-RELATED"/>
    <property type="match status" value="1"/>
</dbReference>
<evidence type="ECO:0000256" key="3">
    <source>
        <dbReference type="ARBA" id="ARBA00023054"/>
    </source>
</evidence>
<dbReference type="Gene3D" id="1.10.287.470">
    <property type="entry name" value="Helix hairpin bin"/>
    <property type="match status" value="1"/>
</dbReference>